<dbReference type="InterPro" id="IPR027806">
    <property type="entry name" value="HARBI1_dom"/>
</dbReference>
<dbReference type="GO" id="GO:0046872">
    <property type="term" value="F:metal ion binding"/>
    <property type="evidence" value="ECO:0007669"/>
    <property type="project" value="UniProtKB-KW"/>
</dbReference>
<keyword evidence="4" id="KW-0378">Hydrolase</keyword>
<evidence type="ECO:0000313" key="4">
    <source>
        <dbReference type="EMBL" id="KAK9700633.1"/>
    </source>
</evidence>
<evidence type="ECO:0000259" key="3">
    <source>
        <dbReference type="Pfam" id="PF13359"/>
    </source>
</evidence>
<dbReference type="AlphaFoldDB" id="A0AAW1JC53"/>
<evidence type="ECO:0000313" key="5">
    <source>
        <dbReference type="Proteomes" id="UP001458880"/>
    </source>
</evidence>
<dbReference type="Pfam" id="PF13359">
    <property type="entry name" value="DDE_Tnp_4"/>
    <property type="match status" value="1"/>
</dbReference>
<keyword evidence="2" id="KW-0479">Metal-binding</keyword>
<accession>A0AAW1JC53</accession>
<proteinExistence type="predicted"/>
<comment type="cofactor">
    <cofactor evidence="1">
        <name>a divalent metal cation</name>
        <dbReference type="ChEBI" id="CHEBI:60240"/>
    </cofactor>
</comment>
<evidence type="ECO:0000256" key="1">
    <source>
        <dbReference type="ARBA" id="ARBA00001968"/>
    </source>
</evidence>
<keyword evidence="4" id="KW-0540">Nuclease</keyword>
<comment type="caution">
    <text evidence="4">The sequence shown here is derived from an EMBL/GenBank/DDBJ whole genome shotgun (WGS) entry which is preliminary data.</text>
</comment>
<reference evidence="4 5" key="1">
    <citation type="journal article" date="2024" name="BMC Genomics">
        <title>De novo assembly and annotation of Popillia japonica's genome with initial clues to its potential as an invasive pest.</title>
        <authorList>
            <person name="Cucini C."/>
            <person name="Boschi S."/>
            <person name="Funari R."/>
            <person name="Cardaioli E."/>
            <person name="Iannotti N."/>
            <person name="Marturano G."/>
            <person name="Paoli F."/>
            <person name="Bruttini M."/>
            <person name="Carapelli A."/>
            <person name="Frati F."/>
            <person name="Nardi F."/>
        </authorList>
    </citation>
    <scope>NUCLEOTIDE SEQUENCE [LARGE SCALE GENOMIC DNA]</scope>
    <source>
        <strain evidence="4">DMR45628</strain>
    </source>
</reference>
<feature type="domain" description="DDE Tnp4" evidence="3">
    <location>
        <begin position="48"/>
        <end position="88"/>
    </location>
</feature>
<sequence>MPQTREEKEATAVEFHRVARFPRVVGAIDCTHVRLLPWIRFPRVVGAIDCTHVRLQSPGGNMAENFRNRKGYFSLNVQVVCNATTKITD</sequence>
<dbReference type="GO" id="GO:0004519">
    <property type="term" value="F:endonuclease activity"/>
    <property type="evidence" value="ECO:0007669"/>
    <property type="project" value="UniProtKB-KW"/>
</dbReference>
<protein>
    <submittedName>
        <fullName evidence="4">DDE superfamily endonuclease</fullName>
    </submittedName>
</protein>
<dbReference type="EMBL" id="JASPKY010000433">
    <property type="protein sequence ID" value="KAK9700633.1"/>
    <property type="molecule type" value="Genomic_DNA"/>
</dbReference>
<name>A0AAW1JC53_POPJA</name>
<gene>
    <name evidence="4" type="ORF">QE152_g31113</name>
</gene>
<organism evidence="4 5">
    <name type="scientific">Popillia japonica</name>
    <name type="common">Japanese beetle</name>
    <dbReference type="NCBI Taxonomy" id="7064"/>
    <lineage>
        <taxon>Eukaryota</taxon>
        <taxon>Metazoa</taxon>
        <taxon>Ecdysozoa</taxon>
        <taxon>Arthropoda</taxon>
        <taxon>Hexapoda</taxon>
        <taxon>Insecta</taxon>
        <taxon>Pterygota</taxon>
        <taxon>Neoptera</taxon>
        <taxon>Endopterygota</taxon>
        <taxon>Coleoptera</taxon>
        <taxon>Polyphaga</taxon>
        <taxon>Scarabaeiformia</taxon>
        <taxon>Scarabaeidae</taxon>
        <taxon>Rutelinae</taxon>
        <taxon>Popillia</taxon>
    </lineage>
</organism>
<evidence type="ECO:0000256" key="2">
    <source>
        <dbReference type="ARBA" id="ARBA00022723"/>
    </source>
</evidence>
<keyword evidence="4" id="KW-0255">Endonuclease</keyword>
<dbReference type="Proteomes" id="UP001458880">
    <property type="component" value="Unassembled WGS sequence"/>
</dbReference>
<keyword evidence="5" id="KW-1185">Reference proteome</keyword>